<dbReference type="GO" id="GO:0008033">
    <property type="term" value="P:tRNA processing"/>
    <property type="evidence" value="ECO:0007669"/>
    <property type="project" value="UniProtKB-KW"/>
</dbReference>
<dbReference type="PANTHER" id="PTHR47545">
    <property type="entry name" value="MULTIFUNCTIONAL CCA PROTEIN"/>
    <property type="match status" value="1"/>
</dbReference>
<evidence type="ECO:0000256" key="3">
    <source>
        <dbReference type="ARBA" id="ARBA00022694"/>
    </source>
</evidence>
<dbReference type="GO" id="GO:0003723">
    <property type="term" value="F:RNA binding"/>
    <property type="evidence" value="ECO:0007669"/>
    <property type="project" value="UniProtKB-KW"/>
</dbReference>
<keyword evidence="8" id="KW-0067">ATP-binding</keyword>
<keyword evidence="7" id="KW-0692">RNA repair</keyword>
<dbReference type="Pfam" id="PF01743">
    <property type="entry name" value="PolyA_pol"/>
    <property type="match status" value="1"/>
</dbReference>
<dbReference type="AlphaFoldDB" id="A0A7K0FYG7"/>
<evidence type="ECO:0000256" key="6">
    <source>
        <dbReference type="ARBA" id="ARBA00022741"/>
    </source>
</evidence>
<dbReference type="Gene3D" id="1.10.3090.10">
    <property type="entry name" value="cca-adding enzyme, domain 2"/>
    <property type="match status" value="1"/>
</dbReference>
<keyword evidence="9" id="KW-0460">Magnesium</keyword>
<evidence type="ECO:0000259" key="14">
    <source>
        <dbReference type="Pfam" id="PF12627"/>
    </source>
</evidence>
<feature type="domain" description="HD" evidence="13">
    <location>
        <begin position="256"/>
        <end position="374"/>
    </location>
</feature>
<dbReference type="Pfam" id="PF12627">
    <property type="entry name" value="PolyA_pol_RNAbd"/>
    <property type="match status" value="1"/>
</dbReference>
<sequence length="470" mass="53685">MDLSVHLKNPIFKTLSSVADQLNIEAYVIGGFVRDIFLNRSSKDIDVVVVGSGIAYAEAVAKKLKTKVAIFKNFGTANIKYHDLEIEFVGARKESYRSESRKPIVEDGTLEDDQLRRDFTINALAINLNATHFGQLLDPFNGLLDLKSKFIRTPLNPEVTFSDDPLRMMRAIRFSSQLNFKIDPAALNAIKMQKERISIVSKERITDEMNKIILSAKPSIGFKHLFDTGLLSIIFPQMAQLYRVEIIKGKGHKDNFYHTLEVLDNICIYTDDLWLRWAAILHDIAKPATKRFEEGHGWTFHGHEDKGARMVPKIFAQLKLPLNEKMKYVQKLVQLHLRPIVLAQEVVTDSAVRRLLFDAGEEIDSLMLLCNADVTTKNEYKKTKYRNNFDLVKQKLKDVEERDKIRNWQPPITGNDIMVTFGLEAGKEVGMIKNAIREAILEGEITNDYQEAFDFMINQAKQMGLNPVLK</sequence>
<keyword evidence="16" id="KW-1185">Reference proteome</keyword>
<feature type="domain" description="Poly A polymerase head" evidence="12">
    <location>
        <begin position="26"/>
        <end position="152"/>
    </location>
</feature>
<evidence type="ECO:0000313" key="16">
    <source>
        <dbReference type="Proteomes" id="UP000487757"/>
    </source>
</evidence>
<evidence type="ECO:0000256" key="1">
    <source>
        <dbReference type="ARBA" id="ARBA00001946"/>
    </source>
</evidence>
<protein>
    <submittedName>
        <fullName evidence="15">HD domain-containing protein</fullName>
    </submittedName>
</protein>
<dbReference type="NCBIfam" id="TIGR00277">
    <property type="entry name" value="HDIG"/>
    <property type="match status" value="1"/>
</dbReference>
<dbReference type="InterPro" id="IPR050124">
    <property type="entry name" value="tRNA_CCA-adding_enzyme"/>
</dbReference>
<evidence type="ECO:0000256" key="7">
    <source>
        <dbReference type="ARBA" id="ARBA00022800"/>
    </source>
</evidence>
<comment type="caution">
    <text evidence="15">The sequence shown here is derived from an EMBL/GenBank/DDBJ whole genome shotgun (WGS) entry which is preliminary data.</text>
</comment>
<dbReference type="InterPro" id="IPR002646">
    <property type="entry name" value="PolA_pol_head_dom"/>
</dbReference>
<keyword evidence="2 11" id="KW-0808">Transferase</keyword>
<keyword evidence="10 11" id="KW-0694">RNA-binding</keyword>
<dbReference type="Pfam" id="PF01966">
    <property type="entry name" value="HD"/>
    <property type="match status" value="1"/>
</dbReference>
<dbReference type="OrthoDB" id="9805698at2"/>
<dbReference type="FunFam" id="3.30.460.10:FF:000033">
    <property type="entry name" value="Poly A polymerase head domain protein"/>
    <property type="match status" value="1"/>
</dbReference>
<reference evidence="15 16" key="1">
    <citation type="submission" date="2019-11" db="EMBL/GenBank/DDBJ databases">
        <title>Pedobacter petrophilus genome.</title>
        <authorList>
            <person name="Feldbauer M.J."/>
            <person name="Newman J.D."/>
        </authorList>
    </citation>
    <scope>NUCLEOTIDE SEQUENCE [LARGE SCALE GENOMIC DNA]</scope>
    <source>
        <strain evidence="15 16">LMG 29686</strain>
    </source>
</reference>
<keyword evidence="4" id="KW-0548">Nucleotidyltransferase</keyword>
<accession>A0A7K0FYG7</accession>
<gene>
    <name evidence="15" type="ORF">GJU39_11090</name>
</gene>
<dbReference type="SUPFAM" id="SSF81301">
    <property type="entry name" value="Nucleotidyltransferase"/>
    <property type="match status" value="1"/>
</dbReference>
<name>A0A7K0FYG7_9SPHI</name>
<evidence type="ECO:0000313" key="15">
    <source>
        <dbReference type="EMBL" id="MRX76637.1"/>
    </source>
</evidence>
<organism evidence="15 16">
    <name type="scientific">Pedobacter petrophilus</name>
    <dbReference type="NCBI Taxonomy" id="1908241"/>
    <lineage>
        <taxon>Bacteria</taxon>
        <taxon>Pseudomonadati</taxon>
        <taxon>Bacteroidota</taxon>
        <taxon>Sphingobacteriia</taxon>
        <taxon>Sphingobacteriales</taxon>
        <taxon>Sphingobacteriaceae</taxon>
        <taxon>Pedobacter</taxon>
    </lineage>
</organism>
<dbReference type="SUPFAM" id="SSF81891">
    <property type="entry name" value="Poly A polymerase C-terminal region-like"/>
    <property type="match status" value="1"/>
</dbReference>
<dbReference type="GO" id="GO:0046872">
    <property type="term" value="F:metal ion binding"/>
    <property type="evidence" value="ECO:0007669"/>
    <property type="project" value="UniProtKB-KW"/>
</dbReference>
<dbReference type="CDD" id="cd00077">
    <property type="entry name" value="HDc"/>
    <property type="match status" value="1"/>
</dbReference>
<dbReference type="Proteomes" id="UP000487757">
    <property type="component" value="Unassembled WGS sequence"/>
</dbReference>
<evidence type="ECO:0000259" key="12">
    <source>
        <dbReference type="Pfam" id="PF01743"/>
    </source>
</evidence>
<dbReference type="Gene3D" id="3.30.460.10">
    <property type="entry name" value="Beta Polymerase, domain 2"/>
    <property type="match status" value="1"/>
</dbReference>
<evidence type="ECO:0000259" key="13">
    <source>
        <dbReference type="Pfam" id="PF01966"/>
    </source>
</evidence>
<evidence type="ECO:0000256" key="8">
    <source>
        <dbReference type="ARBA" id="ARBA00022840"/>
    </source>
</evidence>
<dbReference type="InterPro" id="IPR006675">
    <property type="entry name" value="HDIG_dom"/>
</dbReference>
<dbReference type="InterPro" id="IPR006674">
    <property type="entry name" value="HD_domain"/>
</dbReference>
<dbReference type="EMBL" id="WKKH01000014">
    <property type="protein sequence ID" value="MRX76637.1"/>
    <property type="molecule type" value="Genomic_DNA"/>
</dbReference>
<comment type="cofactor">
    <cofactor evidence="1">
        <name>Mg(2+)</name>
        <dbReference type="ChEBI" id="CHEBI:18420"/>
    </cofactor>
</comment>
<dbReference type="InterPro" id="IPR043519">
    <property type="entry name" value="NT_sf"/>
</dbReference>
<evidence type="ECO:0000256" key="9">
    <source>
        <dbReference type="ARBA" id="ARBA00022842"/>
    </source>
</evidence>
<proteinExistence type="inferred from homology"/>
<evidence type="ECO:0000256" key="11">
    <source>
        <dbReference type="RuleBase" id="RU003953"/>
    </source>
</evidence>
<comment type="similarity">
    <text evidence="11">Belongs to the tRNA nucleotidyltransferase/poly(A) polymerase family.</text>
</comment>
<evidence type="ECO:0000256" key="2">
    <source>
        <dbReference type="ARBA" id="ARBA00022679"/>
    </source>
</evidence>
<dbReference type="GO" id="GO:0005524">
    <property type="term" value="F:ATP binding"/>
    <property type="evidence" value="ECO:0007669"/>
    <property type="project" value="UniProtKB-KW"/>
</dbReference>
<feature type="domain" description="tRNA nucleotidyltransferase/poly(A) polymerase RNA and SrmB- binding" evidence="14">
    <location>
        <begin position="179"/>
        <end position="239"/>
    </location>
</feature>
<dbReference type="GO" id="GO:0016779">
    <property type="term" value="F:nucleotidyltransferase activity"/>
    <property type="evidence" value="ECO:0007669"/>
    <property type="project" value="UniProtKB-KW"/>
</dbReference>
<keyword evidence="6" id="KW-0547">Nucleotide-binding</keyword>
<dbReference type="PANTHER" id="PTHR47545:SF1">
    <property type="entry name" value="MULTIFUNCTIONAL CCA PROTEIN"/>
    <property type="match status" value="1"/>
</dbReference>
<dbReference type="InterPro" id="IPR003607">
    <property type="entry name" value="HD/PDEase_dom"/>
</dbReference>
<keyword evidence="3" id="KW-0819">tRNA processing</keyword>
<dbReference type="InterPro" id="IPR032828">
    <property type="entry name" value="PolyA_RNA-bd"/>
</dbReference>
<keyword evidence="5" id="KW-0479">Metal-binding</keyword>
<evidence type="ECO:0000256" key="5">
    <source>
        <dbReference type="ARBA" id="ARBA00022723"/>
    </source>
</evidence>
<dbReference type="Gene3D" id="1.10.246.80">
    <property type="match status" value="1"/>
</dbReference>
<evidence type="ECO:0000256" key="10">
    <source>
        <dbReference type="ARBA" id="ARBA00022884"/>
    </source>
</evidence>
<dbReference type="GO" id="GO:0042245">
    <property type="term" value="P:RNA repair"/>
    <property type="evidence" value="ECO:0007669"/>
    <property type="project" value="UniProtKB-KW"/>
</dbReference>
<dbReference type="CDD" id="cd05398">
    <property type="entry name" value="NT_ClassII-CCAase"/>
    <property type="match status" value="1"/>
</dbReference>
<evidence type="ECO:0000256" key="4">
    <source>
        <dbReference type="ARBA" id="ARBA00022695"/>
    </source>
</evidence>